<keyword evidence="2" id="KW-0547">Nucleotide-binding</keyword>
<dbReference type="InterPro" id="IPR038475">
    <property type="entry name" value="RecG_C_sf"/>
</dbReference>
<feature type="domain" description="Schlafen AlbA-2" evidence="1">
    <location>
        <begin position="14"/>
        <end position="129"/>
    </location>
</feature>
<reference evidence="2 3" key="1">
    <citation type="journal article" date="2019" name="Nat. Commun.">
        <title>Gram positive-like bacteriocins with broad spectrum anti-Bacteroidales activity encoded on mobile elements of the human gut microbiota.</title>
        <authorList>
            <person name="Bechon N."/>
            <person name="Coyne M.J.Jr."/>
            <person name="Laclare-Mceneany V."/>
            <person name="Chatzidaki-Livanis M."/>
            <person name="Ghigo J.-M."/>
            <person name="Comstock L.E."/>
        </authorList>
    </citation>
    <scope>NUCLEOTIDE SEQUENCE [LARGE SCALE GENOMIC DNA]</scope>
    <source>
        <strain evidence="2 3">CL01T12C17</strain>
    </source>
</reference>
<protein>
    <submittedName>
        <fullName evidence="2">Putative ATP-dependent DNA helicase recG C-terminal</fullName>
    </submittedName>
</protein>
<dbReference type="InterPro" id="IPR036390">
    <property type="entry name" value="WH_DNA-bd_sf"/>
</dbReference>
<keyword evidence="2" id="KW-0378">Hydrolase</keyword>
<name>A0A662ZWB3_PHOVU</name>
<dbReference type="Proteomes" id="UP000408523">
    <property type="component" value="Unassembled WGS sequence"/>
</dbReference>
<gene>
    <name evidence="2" type="ORF">EH214_03408</name>
</gene>
<evidence type="ECO:0000259" key="1">
    <source>
        <dbReference type="Pfam" id="PF04326"/>
    </source>
</evidence>
<dbReference type="PANTHER" id="PTHR30595:SF6">
    <property type="entry name" value="SCHLAFEN ALBA-2 DOMAIN-CONTAINING PROTEIN"/>
    <property type="match status" value="1"/>
</dbReference>
<accession>A0A662ZWB3</accession>
<keyword evidence="2" id="KW-0347">Helicase</keyword>
<dbReference type="Gene3D" id="1.10.10.10">
    <property type="entry name" value="Winged helix-like DNA-binding domain superfamily/Winged helix DNA-binding domain"/>
    <property type="match status" value="1"/>
</dbReference>
<dbReference type="AlphaFoldDB" id="A0A662ZWB3"/>
<dbReference type="Pfam" id="PF13412">
    <property type="entry name" value="HTH_24"/>
    <property type="match status" value="1"/>
</dbReference>
<dbReference type="Gene3D" id="3.30.565.60">
    <property type="match status" value="1"/>
</dbReference>
<dbReference type="Gene3D" id="3.30.950.30">
    <property type="entry name" value="Schlafen, AAA domain"/>
    <property type="match status" value="1"/>
</dbReference>
<dbReference type="EMBL" id="RWHZ01000056">
    <property type="protein sequence ID" value="TSE47368.1"/>
    <property type="molecule type" value="Genomic_DNA"/>
</dbReference>
<dbReference type="InterPro" id="IPR036388">
    <property type="entry name" value="WH-like_DNA-bd_sf"/>
</dbReference>
<keyword evidence="2" id="KW-0067">ATP-binding</keyword>
<sequence length="492" mass="56449">MDMGIDIHTLIGEATAYDKKQMLEIKRPKSWLKSVSAFANGEGGILIFGISDDDEIVGLADAESDAERISEEIKTKLDPVPVVNLEYKEIDGKKLILLHVYPGQETPYYYIGDKQRLAFVRIGNESVTADRLKLKALVLKGSGRTYDSLPSNYRFEDMAFTKLRSVHYKRLQRSFDDSEFVSWGIVDENGNLTNAGALLADESPVRQSRIFCTRWNGLDMTSGLGEAIDDVELEGCVIGQLQDAVSFVRNNSHKKWWKENDYREELPDYPERAVTEAIANAIIHRDYLQMGSEIHIDMYDDRLEIYSPGGMMDGRLIQQLNPLTVPSKRRNPLLADFFSRLGLMERRGSGMKKIIDSYKRFEVLHNFHAPEFQSNASEFHVTLWNLNYGSNGVIDEKEFLKADKGTEKEFLKEDNKFRKEFLKAQRMIYKMISSNPGITISEMAANIGVSDRQVRKYLKRMTDMKFIAREGGRKNGTWRIIDGDYEDFFERI</sequence>
<organism evidence="2 3">
    <name type="scientific">Phocaeicola vulgatus</name>
    <name type="common">Bacteroides vulgatus</name>
    <dbReference type="NCBI Taxonomy" id="821"/>
    <lineage>
        <taxon>Bacteria</taxon>
        <taxon>Pseudomonadati</taxon>
        <taxon>Bacteroidota</taxon>
        <taxon>Bacteroidia</taxon>
        <taxon>Bacteroidales</taxon>
        <taxon>Bacteroidaceae</taxon>
        <taxon>Phocaeicola</taxon>
    </lineage>
</organism>
<proteinExistence type="predicted"/>
<dbReference type="PANTHER" id="PTHR30595">
    <property type="entry name" value="GLPR-RELATED TRANSCRIPTIONAL REPRESSOR"/>
    <property type="match status" value="1"/>
</dbReference>
<dbReference type="InterPro" id="IPR038461">
    <property type="entry name" value="Schlafen_AlbA_2_dom_sf"/>
</dbReference>
<comment type="caution">
    <text evidence="2">The sequence shown here is derived from an EMBL/GenBank/DDBJ whole genome shotgun (WGS) entry which is preliminary data.</text>
</comment>
<evidence type="ECO:0000313" key="2">
    <source>
        <dbReference type="EMBL" id="TSE47368.1"/>
    </source>
</evidence>
<dbReference type="Pfam" id="PF13749">
    <property type="entry name" value="HATPase_c_4"/>
    <property type="match status" value="1"/>
</dbReference>
<dbReference type="InterPro" id="IPR007421">
    <property type="entry name" value="Schlafen_AlbA_2_dom"/>
</dbReference>
<dbReference type="SUPFAM" id="SSF46785">
    <property type="entry name" value="Winged helix' DNA-binding domain"/>
    <property type="match status" value="1"/>
</dbReference>
<dbReference type="GO" id="GO:0004386">
    <property type="term" value="F:helicase activity"/>
    <property type="evidence" value="ECO:0007669"/>
    <property type="project" value="UniProtKB-KW"/>
</dbReference>
<dbReference type="Pfam" id="PF04326">
    <property type="entry name" value="SLFN_AlbA_2"/>
    <property type="match status" value="1"/>
</dbReference>
<evidence type="ECO:0000313" key="3">
    <source>
        <dbReference type="Proteomes" id="UP000408523"/>
    </source>
</evidence>